<feature type="domain" description="Autotransporter" evidence="2">
    <location>
        <begin position="65"/>
        <end position="332"/>
    </location>
</feature>
<reference evidence="3 4" key="1">
    <citation type="journal article" date="2014" name="Syst. Appl. Microbiol.">
        <title>Complete genomes of freshwater sulfur oxidizers Sulfuricella denitrificans skB26 and Sulfuritalea hydrogenivorans sk43H: genetic insights into the sulfur oxidation pathway of betaproteobacteria.</title>
        <authorList>
            <person name="Watanabe T."/>
            <person name="Kojima H."/>
            <person name="Fukui M."/>
        </authorList>
    </citation>
    <scope>NUCLEOTIDE SEQUENCE [LARGE SCALE GENOMIC DNA]</scope>
    <source>
        <strain evidence="3">DSM22779</strain>
    </source>
</reference>
<evidence type="ECO:0000256" key="1">
    <source>
        <dbReference type="SAM" id="MobiDB-lite"/>
    </source>
</evidence>
<proteinExistence type="predicted"/>
<accession>W0SL72</accession>
<dbReference type="SMART" id="SM00869">
    <property type="entry name" value="Autotransporter"/>
    <property type="match status" value="1"/>
</dbReference>
<dbReference type="STRING" id="1223802.SUTH_03595"/>
<name>W0SL72_9PROT</name>
<evidence type="ECO:0000313" key="4">
    <source>
        <dbReference type="Proteomes" id="UP000031637"/>
    </source>
</evidence>
<keyword evidence="4" id="KW-1185">Reference proteome</keyword>
<dbReference type="PROSITE" id="PS51208">
    <property type="entry name" value="AUTOTRANSPORTER"/>
    <property type="match status" value="1"/>
</dbReference>
<sequence length="332" mass="35277">MITGSHPECFGSSANTAAGAKSIQATSLEQMLAISSNVSNRGATLTAPPGVVSDSGERKGLAAGNPAGKWNVWASVAEADAKYDRGTYNFNGADRTNKFDNRIDNFVLGGDYQYAPNLAIGLSLAFDHGRGSAASYTLAAPDASKSVSTSGYTYAPYLGWQINKDWALDATIGWGNGKSTVDSTVKTDTKRFFYGTNIGYTRWSGNWQLTGKGSYLFGQEKGADTTNNGATLANTKVTNEVGQFRIAGQAAYWMNGVMPYFGLAYVADDRSSTATAAQQDATAMGKSAFVWSLGANFISIKNAMTGGIGYEQETGRSRAKNNKLMANINVRF</sequence>
<gene>
    <name evidence="3" type="ORF">SUTH_03595</name>
</gene>
<dbReference type="Gene3D" id="2.40.128.130">
    <property type="entry name" value="Autotransporter beta-domain"/>
    <property type="match status" value="1"/>
</dbReference>
<dbReference type="InterPro" id="IPR005546">
    <property type="entry name" value="Autotransporte_beta"/>
</dbReference>
<dbReference type="EMBL" id="AP012547">
    <property type="protein sequence ID" value="BAO31365.1"/>
    <property type="molecule type" value="Genomic_DNA"/>
</dbReference>
<evidence type="ECO:0000313" key="3">
    <source>
        <dbReference type="EMBL" id="BAO31365.1"/>
    </source>
</evidence>
<organism evidence="3 4">
    <name type="scientific">Sulfuritalea hydrogenivorans sk43H</name>
    <dbReference type="NCBI Taxonomy" id="1223802"/>
    <lineage>
        <taxon>Bacteria</taxon>
        <taxon>Pseudomonadati</taxon>
        <taxon>Pseudomonadota</taxon>
        <taxon>Betaproteobacteria</taxon>
        <taxon>Nitrosomonadales</taxon>
        <taxon>Sterolibacteriaceae</taxon>
        <taxon>Sulfuritalea</taxon>
    </lineage>
</organism>
<dbReference type="Pfam" id="PF03797">
    <property type="entry name" value="Autotransporter"/>
    <property type="match status" value="1"/>
</dbReference>
<evidence type="ECO:0000259" key="2">
    <source>
        <dbReference type="PROSITE" id="PS51208"/>
    </source>
</evidence>
<dbReference type="SUPFAM" id="SSF103515">
    <property type="entry name" value="Autotransporter"/>
    <property type="match status" value="1"/>
</dbReference>
<dbReference type="InterPro" id="IPR036709">
    <property type="entry name" value="Autotransporte_beta_dom_sf"/>
</dbReference>
<dbReference type="AlphaFoldDB" id="W0SL72"/>
<feature type="region of interest" description="Disordered" evidence="1">
    <location>
        <begin position="44"/>
        <end position="63"/>
    </location>
</feature>
<dbReference type="KEGG" id="shd:SUTH_03595"/>
<dbReference type="HOGENOM" id="CLU_836590_0_0_4"/>
<protein>
    <recommendedName>
        <fullName evidence="2">Autotransporter domain-containing protein</fullName>
    </recommendedName>
</protein>
<dbReference type="Proteomes" id="UP000031637">
    <property type="component" value="Chromosome"/>
</dbReference>